<dbReference type="EMBL" id="CAMPGE010026295">
    <property type="protein sequence ID" value="CAI2383989.1"/>
    <property type="molecule type" value="Genomic_DNA"/>
</dbReference>
<evidence type="ECO:0000313" key="2">
    <source>
        <dbReference type="Proteomes" id="UP001295684"/>
    </source>
</evidence>
<organism evidence="1 2">
    <name type="scientific">Euplotes crassus</name>
    <dbReference type="NCBI Taxonomy" id="5936"/>
    <lineage>
        <taxon>Eukaryota</taxon>
        <taxon>Sar</taxon>
        <taxon>Alveolata</taxon>
        <taxon>Ciliophora</taxon>
        <taxon>Intramacronucleata</taxon>
        <taxon>Spirotrichea</taxon>
        <taxon>Hypotrichia</taxon>
        <taxon>Euplotida</taxon>
        <taxon>Euplotidae</taxon>
        <taxon>Moneuplotes</taxon>
    </lineage>
</organism>
<name>A0AAD2D7E1_EUPCR</name>
<comment type="caution">
    <text evidence="1">The sequence shown here is derived from an EMBL/GenBank/DDBJ whole genome shotgun (WGS) entry which is preliminary data.</text>
</comment>
<reference evidence="1" key="1">
    <citation type="submission" date="2023-07" db="EMBL/GenBank/DDBJ databases">
        <authorList>
            <consortium name="AG Swart"/>
            <person name="Singh M."/>
            <person name="Singh A."/>
            <person name="Seah K."/>
            <person name="Emmerich C."/>
        </authorList>
    </citation>
    <scope>NUCLEOTIDE SEQUENCE</scope>
    <source>
        <strain evidence="1">DP1</strain>
    </source>
</reference>
<accession>A0AAD2D7E1</accession>
<gene>
    <name evidence="1" type="ORF">ECRASSUSDP1_LOCUS25508</name>
</gene>
<evidence type="ECO:0000313" key="1">
    <source>
        <dbReference type="EMBL" id="CAI2383989.1"/>
    </source>
</evidence>
<sequence>MLLSIISLHSPVIETSCSDTTSVDSFALSSLASISTVDLDSNFSHINYTSSLLNLLLISDDTSHLLKLIKSTEQLCECVSLPAAIDAASLETFLKVNKDKIILVHFSYFKWGAQMRKIFYQILYRNQRGLKNPVWMVVDVKDIGDKKNKGLKGVLGSQIYDMFDICLTYDEDITRCIGVSVKKHYYMNTLQNLKLNDLRHQTKVKNLEFPDIINQNKCVCPFDQVDDLFDDLAENPLSVQDLISQYYCKRSTFLRQNKNDKNEEQTSIKITPNRLSTIYKLAETVNFLRSLYIKNQSSSDENLDLIDGIIAIFFNELTALSDKTIRYSDKQLLRSYCVERVLSRMEARPFFELIDDEESEETPQRGQIFKNLNKKHIQASYEEPNIAVKEKDKICIGCQNLYYQSKEDGKIPLLLADFPTTYIGLIKAIFSG</sequence>
<dbReference type="Proteomes" id="UP001295684">
    <property type="component" value="Unassembled WGS sequence"/>
</dbReference>
<keyword evidence="2" id="KW-1185">Reference proteome</keyword>
<protein>
    <submittedName>
        <fullName evidence="1">Uncharacterized protein</fullName>
    </submittedName>
</protein>
<dbReference type="AlphaFoldDB" id="A0AAD2D7E1"/>
<proteinExistence type="predicted"/>